<feature type="transmembrane region" description="Helical" evidence="1">
    <location>
        <begin position="168"/>
        <end position="194"/>
    </location>
</feature>
<evidence type="ECO:0000313" key="3">
    <source>
        <dbReference type="RefSeq" id="XP_024871535.1"/>
    </source>
</evidence>
<proteinExistence type="predicted"/>
<keyword evidence="1" id="KW-1133">Transmembrane helix</keyword>
<keyword evidence="1" id="KW-0472">Membrane</keyword>
<reference evidence="3" key="1">
    <citation type="submission" date="2025-08" db="UniProtKB">
        <authorList>
            <consortium name="RefSeq"/>
        </authorList>
    </citation>
    <scope>IDENTIFICATION</scope>
    <source>
        <tissue evidence="3">Whole body</tissue>
    </source>
</reference>
<protein>
    <submittedName>
        <fullName evidence="3">Uncharacterized protein LOC112454393</fullName>
    </submittedName>
</protein>
<evidence type="ECO:0000313" key="2">
    <source>
        <dbReference type="Proteomes" id="UP000504618"/>
    </source>
</evidence>
<gene>
    <name evidence="3" type="primary">LOC112454393</name>
</gene>
<keyword evidence="2" id="KW-1185">Reference proteome</keyword>
<evidence type="ECO:0000256" key="1">
    <source>
        <dbReference type="SAM" id="Phobius"/>
    </source>
</evidence>
<name>A0A6J1PR62_9HYME</name>
<dbReference type="Proteomes" id="UP000504618">
    <property type="component" value="Unplaced"/>
</dbReference>
<dbReference type="RefSeq" id="XP_024871535.1">
    <property type="nucleotide sequence ID" value="XM_025015767.1"/>
</dbReference>
<organism evidence="2 3">
    <name type="scientific">Temnothorax curvispinosus</name>
    <dbReference type="NCBI Taxonomy" id="300111"/>
    <lineage>
        <taxon>Eukaryota</taxon>
        <taxon>Metazoa</taxon>
        <taxon>Ecdysozoa</taxon>
        <taxon>Arthropoda</taxon>
        <taxon>Hexapoda</taxon>
        <taxon>Insecta</taxon>
        <taxon>Pterygota</taxon>
        <taxon>Neoptera</taxon>
        <taxon>Endopterygota</taxon>
        <taxon>Hymenoptera</taxon>
        <taxon>Apocrita</taxon>
        <taxon>Aculeata</taxon>
        <taxon>Formicoidea</taxon>
        <taxon>Formicidae</taxon>
        <taxon>Myrmicinae</taxon>
        <taxon>Temnothorax</taxon>
    </lineage>
</organism>
<dbReference type="AlphaFoldDB" id="A0A6J1PR62"/>
<accession>A0A6J1PR62</accession>
<feature type="transmembrane region" description="Helical" evidence="1">
    <location>
        <begin position="125"/>
        <end position="144"/>
    </location>
</feature>
<dbReference type="GeneID" id="112454393"/>
<dbReference type="OrthoDB" id="7691332at2759"/>
<keyword evidence="1" id="KW-0812">Transmembrane</keyword>
<sequence>MVSQAENRESIREDEAELELRRLREVAKLAAIYHSGERKFQRRTDLSHVVHASLHFVQLVFTSAIEVFHHVHHYMNKRAREKDDTVPSLPEERNPIFFVYPICMLLSLVLMILWLVKKILPDRPIIPLTICASGAILMLVTGIMEMKHADMYIDVTEFTDEEILEHPIFIHNFVMCILSIFVMSLYLIQTWVLFDQWQWVRGHKQLFIRDTSDDTRSSSSTSADESDHSITEEKIGVHDSDIGELPPIPTLKELTALAAIADSPDMDDEPILYCCFVDWYNYIKMKMESKPKHEFQIIHVM</sequence>
<feature type="transmembrane region" description="Helical" evidence="1">
    <location>
        <begin position="97"/>
        <end position="116"/>
    </location>
</feature>